<protein>
    <submittedName>
        <fullName evidence="1">Uncharacterized protein</fullName>
    </submittedName>
</protein>
<sequence>MERGCKKTDHHESTHPATVNSQQQLLQGVLEQGTSGSALGINDHSRKVTADDSLENNGRYSK</sequence>
<organism evidence="1 2">
    <name type="scientific">Clonostachys rosea f. rosea IK726</name>
    <dbReference type="NCBI Taxonomy" id="1349383"/>
    <lineage>
        <taxon>Eukaryota</taxon>
        <taxon>Fungi</taxon>
        <taxon>Dikarya</taxon>
        <taxon>Ascomycota</taxon>
        <taxon>Pezizomycotina</taxon>
        <taxon>Sordariomycetes</taxon>
        <taxon>Hypocreomycetidae</taxon>
        <taxon>Hypocreales</taxon>
        <taxon>Bionectriaceae</taxon>
        <taxon>Clonostachys</taxon>
    </lineage>
</organism>
<reference evidence="1" key="2">
    <citation type="submission" date="2021-10" db="EMBL/GenBank/DDBJ databases">
        <authorList>
            <person name="Piombo E."/>
        </authorList>
    </citation>
    <scope>NUCLEOTIDE SEQUENCE</scope>
</reference>
<dbReference type="EMBL" id="CADEHS020000005">
    <property type="protein sequence ID" value="CAG9940397.1"/>
    <property type="molecule type" value="Genomic_DNA"/>
</dbReference>
<name>A0ACA9THW2_BIOOC</name>
<dbReference type="Proteomes" id="UP000836387">
    <property type="component" value="Unassembled WGS sequence"/>
</dbReference>
<accession>A0ACA9THW2</accession>
<evidence type="ECO:0000313" key="2">
    <source>
        <dbReference type="Proteomes" id="UP000836387"/>
    </source>
</evidence>
<proteinExistence type="predicted"/>
<gene>
    <name evidence="1" type="ORF">CRV2_00001809</name>
</gene>
<keyword evidence="2" id="KW-1185">Reference proteome</keyword>
<comment type="caution">
    <text evidence="1">The sequence shown here is derived from an EMBL/GenBank/DDBJ whole genome shotgun (WGS) entry which is preliminary data.</text>
</comment>
<reference evidence="1" key="1">
    <citation type="submission" date="2020-04" db="EMBL/GenBank/DDBJ databases">
        <authorList>
            <person name="Broberg M."/>
        </authorList>
    </citation>
    <scope>NUCLEOTIDE SEQUENCE</scope>
</reference>
<evidence type="ECO:0000313" key="1">
    <source>
        <dbReference type="EMBL" id="CAG9940397.1"/>
    </source>
</evidence>